<evidence type="ECO:0000256" key="1">
    <source>
        <dbReference type="ARBA" id="ARBA00022679"/>
    </source>
</evidence>
<dbReference type="AlphaFoldDB" id="A0A6L9L2N2"/>
<dbReference type="Pfam" id="PF00534">
    <property type="entry name" value="Glycos_transf_1"/>
    <property type="match status" value="1"/>
</dbReference>
<evidence type="ECO:0000313" key="4">
    <source>
        <dbReference type="EMBL" id="NDU94640.1"/>
    </source>
</evidence>
<reference evidence="4 5" key="1">
    <citation type="submission" date="2020-02" db="EMBL/GenBank/DDBJ databases">
        <title>Draft genome sequence of two Spirosoma agri KCTC 52727 and Spirosoma terrae KCTC 52035.</title>
        <authorList>
            <person name="Rojas J."/>
            <person name="Ambika Manirajan B."/>
            <person name="Suarez C."/>
            <person name="Ratering S."/>
            <person name="Schnell S."/>
        </authorList>
    </citation>
    <scope>NUCLEOTIDE SEQUENCE [LARGE SCALE GENOMIC DNA]</scope>
    <source>
        <strain evidence="4 5">KCTC 52035</strain>
    </source>
</reference>
<protein>
    <submittedName>
        <fullName evidence="4">Glycosyltransferase family 4 protein</fullName>
    </submittedName>
</protein>
<dbReference type="EMBL" id="JAAFZH010000002">
    <property type="protein sequence ID" value="NDU94640.1"/>
    <property type="molecule type" value="Genomic_DNA"/>
</dbReference>
<dbReference type="GO" id="GO:0009103">
    <property type="term" value="P:lipopolysaccharide biosynthetic process"/>
    <property type="evidence" value="ECO:0007669"/>
    <property type="project" value="TreeGrafter"/>
</dbReference>
<dbReference type="GO" id="GO:0016757">
    <property type="term" value="F:glycosyltransferase activity"/>
    <property type="evidence" value="ECO:0007669"/>
    <property type="project" value="InterPro"/>
</dbReference>
<dbReference type="RefSeq" id="WP_163944954.1">
    <property type="nucleotide sequence ID" value="NZ_JAAFZH010000002.1"/>
</dbReference>
<evidence type="ECO:0000313" key="5">
    <source>
        <dbReference type="Proteomes" id="UP000474175"/>
    </source>
</evidence>
<dbReference type="PANTHER" id="PTHR46401:SF2">
    <property type="entry name" value="GLYCOSYLTRANSFERASE WBBK-RELATED"/>
    <property type="match status" value="1"/>
</dbReference>
<gene>
    <name evidence="4" type="ORF">GK108_07115</name>
</gene>
<feature type="domain" description="Glycosyltransferase subfamily 4-like N-terminal" evidence="3">
    <location>
        <begin position="16"/>
        <end position="177"/>
    </location>
</feature>
<feature type="domain" description="Glycosyl transferase family 1" evidence="2">
    <location>
        <begin position="189"/>
        <end position="346"/>
    </location>
</feature>
<sequence>MNVLFDHQCFTGLTYGGVSRYFFDLMSSFSSRSDIEFELSLRLSNNEYLNKASFSNHWRYQKLAHLRNINMAASLFNRMYSAQRVKAGQFDIFHPTYYHRYFLKSIHKKPFVITFHDATSERYGKIYPDVGEGLYEAKKQLMLQADRIISVSEFSKQEIVRFFPIDPDKISVIHLGTNFPNNTTNSSVSAPTDFPYLLYVGKRGLYKNFDTFFKAIRPILKRHPDLHLICAGGGIFSTEEQMAFQEAHVSQRVHYRPITDDNLFRLYQHAEAFVFPSLNEGFGIPVLEAFSAGCPVIVSDRSSLPEVASNAAVYFDPENQDSIASAVEQVLMDNALRNDLRQKGTERLKHFSCEKTAQKTLAVYQSLL</sequence>
<name>A0A6L9L2N2_9BACT</name>
<proteinExistence type="predicted"/>
<evidence type="ECO:0000259" key="3">
    <source>
        <dbReference type="Pfam" id="PF13439"/>
    </source>
</evidence>
<keyword evidence="1 4" id="KW-0808">Transferase</keyword>
<dbReference type="PANTHER" id="PTHR46401">
    <property type="entry name" value="GLYCOSYLTRANSFERASE WBBK-RELATED"/>
    <property type="match status" value="1"/>
</dbReference>
<organism evidence="4 5">
    <name type="scientific">Spirosoma terrae</name>
    <dbReference type="NCBI Taxonomy" id="1968276"/>
    <lineage>
        <taxon>Bacteria</taxon>
        <taxon>Pseudomonadati</taxon>
        <taxon>Bacteroidota</taxon>
        <taxon>Cytophagia</taxon>
        <taxon>Cytophagales</taxon>
        <taxon>Cytophagaceae</taxon>
        <taxon>Spirosoma</taxon>
    </lineage>
</organism>
<dbReference type="Proteomes" id="UP000474175">
    <property type="component" value="Unassembled WGS sequence"/>
</dbReference>
<dbReference type="InterPro" id="IPR028098">
    <property type="entry name" value="Glyco_trans_4-like_N"/>
</dbReference>
<dbReference type="CDD" id="cd03809">
    <property type="entry name" value="GT4_MtfB-like"/>
    <property type="match status" value="1"/>
</dbReference>
<dbReference type="SUPFAM" id="SSF53756">
    <property type="entry name" value="UDP-Glycosyltransferase/glycogen phosphorylase"/>
    <property type="match status" value="1"/>
</dbReference>
<evidence type="ECO:0000259" key="2">
    <source>
        <dbReference type="Pfam" id="PF00534"/>
    </source>
</evidence>
<dbReference type="InterPro" id="IPR001296">
    <property type="entry name" value="Glyco_trans_1"/>
</dbReference>
<accession>A0A6L9L2N2</accession>
<comment type="caution">
    <text evidence="4">The sequence shown here is derived from an EMBL/GenBank/DDBJ whole genome shotgun (WGS) entry which is preliminary data.</text>
</comment>
<keyword evidence="5" id="KW-1185">Reference proteome</keyword>
<dbReference type="Pfam" id="PF13439">
    <property type="entry name" value="Glyco_transf_4"/>
    <property type="match status" value="1"/>
</dbReference>
<dbReference type="Gene3D" id="3.40.50.2000">
    <property type="entry name" value="Glycogen Phosphorylase B"/>
    <property type="match status" value="2"/>
</dbReference>